<dbReference type="Pfam" id="PF10348">
    <property type="entry name" value="DUF2427"/>
    <property type="match status" value="1"/>
</dbReference>
<keyword evidence="1" id="KW-1133">Transmembrane helix</keyword>
<evidence type="ECO:0000259" key="4">
    <source>
        <dbReference type="Pfam" id="PF10355"/>
    </source>
</evidence>
<evidence type="ECO:0000313" key="6">
    <source>
        <dbReference type="Proteomes" id="UP001363622"/>
    </source>
</evidence>
<evidence type="ECO:0000256" key="2">
    <source>
        <dbReference type="SAM" id="SignalP"/>
    </source>
</evidence>
<feature type="transmembrane region" description="Helical" evidence="1">
    <location>
        <begin position="316"/>
        <end position="336"/>
    </location>
</feature>
<comment type="caution">
    <text evidence="5">The sequence shown here is derived from an EMBL/GenBank/DDBJ whole genome shotgun (WGS) entry which is preliminary data.</text>
</comment>
<keyword evidence="2" id="KW-0732">Signal</keyword>
<dbReference type="Pfam" id="PF10355">
    <property type="entry name" value="Ytp1"/>
    <property type="match status" value="1"/>
</dbReference>
<dbReference type="PANTHER" id="PTHR31685">
    <property type="entry name" value="INTEGRAL MEMBRANE PROTEIN (AFU_ORTHOLOGUE AFUA_6G12730)-RELATED"/>
    <property type="match status" value="1"/>
</dbReference>
<feature type="transmembrane region" description="Helical" evidence="1">
    <location>
        <begin position="143"/>
        <end position="161"/>
    </location>
</feature>
<feature type="transmembrane region" description="Helical" evidence="1">
    <location>
        <begin position="459"/>
        <end position="476"/>
    </location>
</feature>
<name>A0ABR1KTR0_9PEZI</name>
<evidence type="ECO:0000256" key="1">
    <source>
        <dbReference type="SAM" id="Phobius"/>
    </source>
</evidence>
<evidence type="ECO:0008006" key="7">
    <source>
        <dbReference type="Google" id="ProtNLM"/>
    </source>
</evidence>
<feature type="transmembrane region" description="Helical" evidence="1">
    <location>
        <begin position="496"/>
        <end position="513"/>
    </location>
</feature>
<feature type="transmembrane region" description="Helical" evidence="1">
    <location>
        <begin position="525"/>
        <end position="543"/>
    </location>
</feature>
<dbReference type="InterPro" id="IPR018827">
    <property type="entry name" value="YTP1_C"/>
</dbReference>
<reference evidence="5 6" key="1">
    <citation type="submission" date="2024-04" db="EMBL/GenBank/DDBJ databases">
        <title>Phyllosticta paracitricarpa is synonymous to the EU quarantine fungus P. citricarpa based on phylogenomic analyses.</title>
        <authorList>
            <consortium name="Lawrence Berkeley National Laboratory"/>
            <person name="Van Ingen-Buijs V.A."/>
            <person name="Van Westerhoven A.C."/>
            <person name="Haridas S."/>
            <person name="Skiadas P."/>
            <person name="Martin F."/>
            <person name="Groenewald J.Z."/>
            <person name="Crous P.W."/>
            <person name="Seidl M.F."/>
        </authorList>
    </citation>
    <scope>NUCLEOTIDE SEQUENCE [LARGE SCALE GENOMIC DNA]</scope>
    <source>
        <strain evidence="5 6">CBS 123371</strain>
    </source>
</reference>
<feature type="domain" description="Protein YTP1-like C-terminal" evidence="4">
    <location>
        <begin position="297"/>
        <end position="584"/>
    </location>
</feature>
<dbReference type="Proteomes" id="UP001363622">
    <property type="component" value="Unassembled WGS sequence"/>
</dbReference>
<feature type="transmembrane region" description="Helical" evidence="1">
    <location>
        <begin position="74"/>
        <end position="95"/>
    </location>
</feature>
<proteinExistence type="predicted"/>
<organism evidence="5 6">
    <name type="scientific">Phyllosticta citriasiana</name>
    <dbReference type="NCBI Taxonomy" id="595635"/>
    <lineage>
        <taxon>Eukaryota</taxon>
        <taxon>Fungi</taxon>
        <taxon>Dikarya</taxon>
        <taxon>Ascomycota</taxon>
        <taxon>Pezizomycotina</taxon>
        <taxon>Dothideomycetes</taxon>
        <taxon>Dothideomycetes incertae sedis</taxon>
        <taxon>Botryosphaeriales</taxon>
        <taxon>Phyllostictaceae</taxon>
        <taxon>Phyllosticta</taxon>
    </lineage>
</organism>
<evidence type="ECO:0000259" key="3">
    <source>
        <dbReference type="Pfam" id="PF10348"/>
    </source>
</evidence>
<feature type="transmembrane region" description="Helical" evidence="1">
    <location>
        <begin position="284"/>
        <end position="304"/>
    </location>
</feature>
<sequence length="607" mass="67408">MQSRTLALTAAASLLSLAFAHGDEAHTADMPAMDMNMNIAADAAPKHAEEAFTAPGKEGWPLSYWSYSENVGLLYTYMALVLLNWIIIAPPVVMLSVARSRFALPAQFLFLASQGVALFTAIIYDARTPDLYPNNAHYKVRWIVFWISAVWVALGLVNLYADWTNRSKTQPLSTALMAQYQRLQQAQQTAPNRMSYDSGQGTERNSGSLFGHSLSPCAESEDRRHFHDAHDAHDDDDDDYEAAAFDGADNVEEKRGFLRNTRVDRFMSRVVPRIGDRPLKIMRFFYVLVERLILVLGFVSVATLTTTVGGISRGNHIFNILAHYIKGAIFFWYGLLTLGRWMGSFADFGWAWNVKPPQELVGRAKTRIPTAEFTESFVICAYGASNVFLEHLAAWGGEWTAQDLEHVSISVMFFGGGALGMLIESKKVRELLNTSILSTRNNILHADDDHFERPKSYSVSLNPMPAIIILLLGKMMGSHHQSSMLSTMVHKQWGNMFMGFALARCVTYVMLYLSPPTSFLPARPPSELVSSFCLIAGGITFIVSNKDTVAALESYELDAMFTFVITVGFTALIMAWSVVNLALKGWAVRREHGVTFPKSSGSSTSLP</sequence>
<keyword evidence="6" id="KW-1185">Reference proteome</keyword>
<accession>A0ABR1KTR0</accession>
<dbReference type="InterPro" id="IPR018825">
    <property type="entry name" value="DUF2427"/>
</dbReference>
<protein>
    <recommendedName>
        <fullName evidence="7">Integral membrane protein</fullName>
    </recommendedName>
</protein>
<feature type="chain" id="PRO_5045639703" description="Integral membrane protein" evidence="2">
    <location>
        <begin position="23"/>
        <end position="607"/>
    </location>
</feature>
<gene>
    <name evidence="5" type="ORF">IWZ03DRAFT_96916</name>
</gene>
<feature type="signal peptide" evidence="2">
    <location>
        <begin position="1"/>
        <end position="22"/>
    </location>
</feature>
<feature type="transmembrane region" description="Helical" evidence="1">
    <location>
        <begin position="563"/>
        <end position="583"/>
    </location>
</feature>
<evidence type="ECO:0000313" key="5">
    <source>
        <dbReference type="EMBL" id="KAK7521565.1"/>
    </source>
</evidence>
<feature type="domain" description="DUF2427" evidence="3">
    <location>
        <begin position="69"/>
        <end position="159"/>
    </location>
</feature>
<dbReference type="EMBL" id="JBBPHU010000002">
    <property type="protein sequence ID" value="KAK7521565.1"/>
    <property type="molecule type" value="Genomic_DNA"/>
</dbReference>
<keyword evidence="1" id="KW-0812">Transmembrane</keyword>
<dbReference type="PANTHER" id="PTHR31685:SF3">
    <property type="entry name" value="INTEGRAL MEMBRANE PROTEIN (AFU_ORTHOLOGUE AFUA_6G12730)"/>
    <property type="match status" value="1"/>
</dbReference>
<feature type="transmembrane region" description="Helical" evidence="1">
    <location>
        <begin position="102"/>
        <end position="123"/>
    </location>
</feature>
<keyword evidence="1" id="KW-0472">Membrane</keyword>